<accession>A0A3P7XT91</accession>
<name>A0A183F9J2_HELPZ</name>
<evidence type="ECO:0000313" key="2">
    <source>
        <dbReference type="Proteomes" id="UP000050761"/>
    </source>
</evidence>
<reference evidence="1 2" key="1">
    <citation type="submission" date="2018-11" db="EMBL/GenBank/DDBJ databases">
        <authorList>
            <consortium name="Pathogen Informatics"/>
        </authorList>
    </citation>
    <scope>NUCLEOTIDE SEQUENCE [LARGE SCALE GENOMIC DNA]</scope>
</reference>
<gene>
    <name evidence="1" type="ORF">HPBE_LOCUS2835</name>
</gene>
<reference evidence="3" key="2">
    <citation type="submission" date="2019-09" db="UniProtKB">
        <authorList>
            <consortium name="WormBaseParasite"/>
        </authorList>
    </citation>
    <scope>IDENTIFICATION</scope>
</reference>
<evidence type="ECO:0000313" key="1">
    <source>
        <dbReference type="EMBL" id="VDO28685.1"/>
    </source>
</evidence>
<protein>
    <submittedName>
        <fullName evidence="3">Transposase</fullName>
    </submittedName>
</protein>
<dbReference type="Proteomes" id="UP000050761">
    <property type="component" value="Unassembled WGS sequence"/>
</dbReference>
<proteinExistence type="predicted"/>
<evidence type="ECO:0000313" key="3">
    <source>
        <dbReference type="WBParaSite" id="HPBE_0000283401-mRNA-1"/>
    </source>
</evidence>
<dbReference type="EMBL" id="UZAH01005131">
    <property type="protein sequence ID" value="VDO28685.1"/>
    <property type="molecule type" value="Genomic_DNA"/>
</dbReference>
<organism evidence="2 3">
    <name type="scientific">Heligmosomoides polygyrus</name>
    <name type="common">Parasitic roundworm</name>
    <dbReference type="NCBI Taxonomy" id="6339"/>
    <lineage>
        <taxon>Eukaryota</taxon>
        <taxon>Metazoa</taxon>
        <taxon>Ecdysozoa</taxon>
        <taxon>Nematoda</taxon>
        <taxon>Chromadorea</taxon>
        <taxon>Rhabditida</taxon>
        <taxon>Rhabditina</taxon>
        <taxon>Rhabditomorpha</taxon>
        <taxon>Strongyloidea</taxon>
        <taxon>Heligmosomidae</taxon>
        <taxon>Heligmosomoides</taxon>
    </lineage>
</organism>
<keyword evidence="2" id="KW-1185">Reference proteome</keyword>
<dbReference type="WBParaSite" id="HPBE_0000283401-mRNA-1">
    <property type="protein sequence ID" value="HPBE_0000283401-mRNA-1"/>
    <property type="gene ID" value="HPBE_0000283401"/>
</dbReference>
<dbReference type="AlphaFoldDB" id="A0A183F9J2"/>
<sequence>MGILGSDQMGFRRATKIVQTLRICRKYRFLPEVNLCGRGVKVSAVKPRPIPASPVYEWLFFQTCVRSRLNIPSDYVGSVYENHHVDLNSTAFDDSKTC</sequence>
<accession>A0A183F9J2</accession>